<proteinExistence type="predicted"/>
<feature type="compositionally biased region" description="Polar residues" evidence="2">
    <location>
        <begin position="36"/>
        <end position="47"/>
    </location>
</feature>
<evidence type="ECO:0000256" key="1">
    <source>
        <dbReference type="PROSITE-ProRule" id="PRU00047"/>
    </source>
</evidence>
<dbReference type="InterPro" id="IPR036875">
    <property type="entry name" value="Znf_CCHC_sf"/>
</dbReference>
<keyword evidence="1" id="KW-0863">Zinc-finger</keyword>
<feature type="region of interest" description="Disordered" evidence="2">
    <location>
        <begin position="1"/>
        <end position="47"/>
    </location>
</feature>
<dbReference type="Pfam" id="PF17921">
    <property type="entry name" value="Integrase_H2C2"/>
    <property type="match status" value="1"/>
</dbReference>
<dbReference type="OrthoDB" id="7608935at2759"/>
<keyword evidence="1" id="KW-0862">Zinc</keyword>
<dbReference type="GO" id="GO:0003676">
    <property type="term" value="F:nucleic acid binding"/>
    <property type="evidence" value="ECO:0007669"/>
    <property type="project" value="InterPro"/>
</dbReference>
<name>A0A7J6NYK7_PEROL</name>
<dbReference type="InterPro" id="IPR001878">
    <property type="entry name" value="Znf_CCHC"/>
</dbReference>
<feature type="compositionally biased region" description="Polar residues" evidence="2">
    <location>
        <begin position="11"/>
        <end position="24"/>
    </location>
</feature>
<sequence>MPPRVAKKSAGVNSESQGSNSANRSAIGGEPGHGNEGNSDANPAATPNDQLLLGAEFEALHGFILAHKLEEADLWFNSVATVRRKLPPPIATFGNSDDPTGHPDERWFSPFSTTQRQSAHGTPSATGTPAPTFGGTPAPTFAAPNDGLPQGPHPSNVADPYVYPPDDVASQAFRSSLGDHLHHVSPPPPGSVDSGTLYRGLSALSKVPLPDGGKYCGQQDVRPIVCLLSDISSTAADFHLNAADTYLYLTQCLDSSVYKQLSKHIRRVGLSTGDPLQKLQEADRFLRARYKTTNNDGKFVARIDALKMEKLETPTSFVDRLRAVLDEGFDIGIHHTPYQEKQLFIRGLSAHYREQACSVWPNVSNINELAELLTDWDAQRKRYSHAVSGNILTTGEDLSTPPPTEHPPGNSQVVQSDNNKMTTTTSNIRKGNCYRCNKPGHRAGVCRSQNVYQLNKRCGKCGDFSHSIADCMRTLLTPCPRCRKPGHMAGVCIEPAVNHQSTTSTTAPNNADSGSKESATTESALMATQVDASFSYLNAAGNTDLEPIDNGAGACYIDSTLLEDLRQRGVRYEERPTKVTYRTVFGNNEVQHHNTAVLLRFRLCSDDGHTDVDSSSQVIELPFLVARPCTPRLLFGRPALPFLRTPASGNQPLFDEIPNDNGTIKLKANIPMLETATVMPRSESSRSRSTTDRYILADVCDRMVADGKLARVSPDDEHKIMCINEPVLVDKQDGLRVRRHPIPESDVNRYRLTIDLRSDTAAMLLRDFPPSSRQWFAKIDLADAFSSISIDSALGDKLFGIRVSVPGWRWSSLVFARSVRYVLNKLTVPPGSHICHVQDDVIIGSHSNFEHYSFTVREDKCGDGPTITFCGLKADSHTILPAPKHSIDEKAIDHCLRELDDATDLNALLRLLRRWAGTFQYCKQWLPPEGQQALAHLYSIIGKASQADASFDLLCNDAKSPLRSLGHLYVRGLPSLYLFRPWAIATLLVTDANVDNWAGVAISVIQVPNNFLKEANVPVLGPFFKDLVDLCRRENIVVDREDYEILCLAAAFDGGSFYSNSFPGSALALTRSSTFRERAAQILFANRNSGVLAGLVYGVTDNVNTTREWQSAVTDFCGAWHSLYSNYISTVEKILWLPRTSPTVALIDALARECTVSHNENHDEEPNIVNFKVATPEDDVDEEALPNNDTDSDDDGDSPSWSDGIKKYLDLPALKTVSSTDPEALQLSTKPGFFWSNGAPGLLLRRIRHDLGGRVVLQVFIPKEFREALVKEMHLGSSHGKSPNVASRLSSFCWFPSMRRLAGQVVRRCGSCQLVDPEGQQLPGVPTFAIRGSATVAKMSL</sequence>
<feature type="region of interest" description="Disordered" evidence="2">
    <location>
        <begin position="500"/>
        <end position="522"/>
    </location>
</feature>
<dbReference type="SUPFAM" id="SSF56672">
    <property type="entry name" value="DNA/RNA polymerases"/>
    <property type="match status" value="1"/>
</dbReference>
<dbReference type="SMART" id="SM00343">
    <property type="entry name" value="ZnF_C2HC"/>
    <property type="match status" value="3"/>
</dbReference>
<protein>
    <recommendedName>
        <fullName evidence="3">CCHC-type domain-containing protein</fullName>
    </recommendedName>
</protein>
<evidence type="ECO:0000313" key="4">
    <source>
        <dbReference type="EMBL" id="KAF4688925.1"/>
    </source>
</evidence>
<reference evidence="4 5" key="1">
    <citation type="submission" date="2020-04" db="EMBL/GenBank/DDBJ databases">
        <title>Perkinsus olseni comparative genomics.</title>
        <authorList>
            <person name="Bogema D.R."/>
        </authorList>
    </citation>
    <scope>NUCLEOTIDE SEQUENCE [LARGE SCALE GENOMIC DNA]</scope>
    <source>
        <strain evidence="4">00978-12</strain>
    </source>
</reference>
<dbReference type="InterPro" id="IPR043502">
    <property type="entry name" value="DNA/RNA_pol_sf"/>
</dbReference>
<evidence type="ECO:0000259" key="3">
    <source>
        <dbReference type="PROSITE" id="PS50158"/>
    </source>
</evidence>
<dbReference type="Gene3D" id="4.10.60.10">
    <property type="entry name" value="Zinc finger, CCHC-type"/>
    <property type="match status" value="1"/>
</dbReference>
<dbReference type="EMBL" id="JABANP010000138">
    <property type="protein sequence ID" value="KAF4688925.1"/>
    <property type="molecule type" value="Genomic_DNA"/>
</dbReference>
<feature type="region of interest" description="Disordered" evidence="2">
    <location>
        <begin position="87"/>
        <end position="161"/>
    </location>
</feature>
<dbReference type="Proteomes" id="UP000541610">
    <property type="component" value="Unassembled WGS sequence"/>
</dbReference>
<feature type="compositionally biased region" description="Low complexity" evidence="2">
    <location>
        <begin position="119"/>
        <end position="144"/>
    </location>
</feature>
<accession>A0A7J6NYK7</accession>
<dbReference type="InterPro" id="IPR041588">
    <property type="entry name" value="Integrase_H2C2"/>
</dbReference>
<keyword evidence="1" id="KW-0479">Metal-binding</keyword>
<dbReference type="Gene3D" id="1.10.340.70">
    <property type="match status" value="1"/>
</dbReference>
<feature type="region of interest" description="Disordered" evidence="2">
    <location>
        <begin position="392"/>
        <end position="424"/>
    </location>
</feature>
<comment type="caution">
    <text evidence="4">The sequence shown here is derived from an EMBL/GenBank/DDBJ whole genome shotgun (WGS) entry which is preliminary data.</text>
</comment>
<gene>
    <name evidence="4" type="ORF">FOZ60_002241</name>
</gene>
<dbReference type="InterPro" id="IPR050951">
    <property type="entry name" value="Retrovirus_Pol_polyprotein"/>
</dbReference>
<feature type="compositionally biased region" description="Polar residues" evidence="2">
    <location>
        <begin position="409"/>
        <end position="424"/>
    </location>
</feature>
<evidence type="ECO:0000256" key="2">
    <source>
        <dbReference type="SAM" id="MobiDB-lite"/>
    </source>
</evidence>
<evidence type="ECO:0000313" key="5">
    <source>
        <dbReference type="Proteomes" id="UP000541610"/>
    </source>
</evidence>
<dbReference type="GO" id="GO:0008270">
    <property type="term" value="F:zinc ion binding"/>
    <property type="evidence" value="ECO:0007669"/>
    <property type="project" value="UniProtKB-KW"/>
</dbReference>
<dbReference type="PROSITE" id="PS50158">
    <property type="entry name" value="ZF_CCHC"/>
    <property type="match status" value="1"/>
</dbReference>
<organism evidence="4 5">
    <name type="scientific">Perkinsus olseni</name>
    <name type="common">Perkinsus atlanticus</name>
    <dbReference type="NCBI Taxonomy" id="32597"/>
    <lineage>
        <taxon>Eukaryota</taxon>
        <taxon>Sar</taxon>
        <taxon>Alveolata</taxon>
        <taxon>Perkinsozoa</taxon>
        <taxon>Perkinsea</taxon>
        <taxon>Perkinsida</taxon>
        <taxon>Perkinsidae</taxon>
        <taxon>Perkinsus</taxon>
    </lineage>
</organism>
<dbReference type="SUPFAM" id="SSF57756">
    <property type="entry name" value="Retrovirus zinc finger-like domains"/>
    <property type="match status" value="1"/>
</dbReference>
<feature type="domain" description="CCHC-type" evidence="3">
    <location>
        <begin position="433"/>
        <end position="448"/>
    </location>
</feature>
<dbReference type="PANTHER" id="PTHR37984">
    <property type="entry name" value="PROTEIN CBG26694"/>
    <property type="match status" value="1"/>
</dbReference>
<dbReference type="PANTHER" id="PTHR37984:SF5">
    <property type="entry name" value="PROTEIN NYNRIN-LIKE"/>
    <property type="match status" value="1"/>
</dbReference>